<dbReference type="VEuPathDB" id="MicrosporidiaDB:CWI36_0271p0040"/>
<dbReference type="PANTHER" id="PTHR35450">
    <property type="entry name" value="REVERSE TRANSCRIPTASE DOMAIN-CONTAINING PROTEIN"/>
    <property type="match status" value="1"/>
</dbReference>
<accession>A0A4Q9LHK9</accession>
<keyword evidence="2" id="KW-1185">Reference proteome</keyword>
<evidence type="ECO:0000313" key="1">
    <source>
        <dbReference type="EMBL" id="TBU07457.1"/>
    </source>
</evidence>
<protein>
    <recommendedName>
        <fullName evidence="3">Reverse transcriptase domain-containing protein</fullName>
    </recommendedName>
</protein>
<dbReference type="VEuPathDB" id="MicrosporidiaDB:CWI39_0913p0010"/>
<name>A0A4Q9LHK9_9MICR</name>
<comment type="caution">
    <text evidence="1">The sequence shown here is derived from an EMBL/GenBank/DDBJ whole genome shotgun (WGS) entry which is preliminary data.</text>
</comment>
<evidence type="ECO:0000313" key="2">
    <source>
        <dbReference type="Proteomes" id="UP000291404"/>
    </source>
</evidence>
<gene>
    <name evidence="1" type="ORF">CWI36_0271p0040</name>
</gene>
<evidence type="ECO:0008006" key="3">
    <source>
        <dbReference type="Google" id="ProtNLM"/>
    </source>
</evidence>
<dbReference type="EMBL" id="PITI01000271">
    <property type="protein sequence ID" value="TBU07457.1"/>
    <property type="molecule type" value="Genomic_DNA"/>
</dbReference>
<dbReference type="AlphaFoldDB" id="A0A4Q9LHK9"/>
<organism evidence="1 2">
    <name type="scientific">Hamiltosporidium magnivora</name>
    <dbReference type="NCBI Taxonomy" id="148818"/>
    <lineage>
        <taxon>Eukaryota</taxon>
        <taxon>Fungi</taxon>
        <taxon>Fungi incertae sedis</taxon>
        <taxon>Microsporidia</taxon>
        <taxon>Dubosqiidae</taxon>
        <taxon>Hamiltosporidium</taxon>
    </lineage>
</organism>
<sequence length="290" mass="33688">MGKNVEREILQGDSLSPFVCVVFSHHHLLLLDHLKLFAKDSQTLEEMSVEIKKFMNNIGLEIKKGNTATPLEGIGVYKYIEIIEDSREILTRNSFDELDVAVRAVLMNNKIHHRSGCKESLYLPRIEIGRGFHSVKKNLEEAQLAKLYNEIGKINFTESYIMQEKIDLLGANKAVFCYIQERNVFWNAEDAYQHCNQSRKRVDHLAARCEKMLGIIENEHAEIRVDIRIKTYLKILNNRPDIFILDMKKNKITIIDARFTSNIKEPTIKINEDSNLEEERVDVQEVEKKT</sequence>
<reference evidence="1 2" key="1">
    <citation type="submission" date="2017-12" db="EMBL/GenBank/DDBJ databases">
        <authorList>
            <person name="Pombert J.-F."/>
            <person name="Haag K.L."/>
            <person name="Ebert D."/>
        </authorList>
    </citation>
    <scope>NUCLEOTIDE SEQUENCE [LARGE SCALE GENOMIC DNA]</scope>
    <source>
        <strain evidence="1">BE-OM-2</strain>
    </source>
</reference>
<dbReference type="Proteomes" id="UP000291404">
    <property type="component" value="Unassembled WGS sequence"/>
</dbReference>
<proteinExistence type="predicted"/>
<dbReference type="PANTHER" id="PTHR35450:SF2">
    <property type="entry name" value="REVERSE TRANSCRIPTASE DOMAIN-CONTAINING PROTEIN"/>
    <property type="match status" value="1"/>
</dbReference>